<reference evidence="1" key="1">
    <citation type="submission" date="2019-12" db="EMBL/GenBank/DDBJ databases">
        <title>Genome sequencing and annotation of Brassica cretica.</title>
        <authorList>
            <person name="Studholme D.J."/>
            <person name="Sarris P."/>
        </authorList>
    </citation>
    <scope>NUCLEOTIDE SEQUENCE</scope>
    <source>
        <strain evidence="1">PFS-109/04</strain>
        <tissue evidence="1">Leaf</tissue>
    </source>
</reference>
<gene>
    <name evidence="1" type="ORF">F2Q69_00051003</name>
</gene>
<accession>A0A8S9Q032</accession>
<evidence type="ECO:0000313" key="2">
    <source>
        <dbReference type="Proteomes" id="UP000712600"/>
    </source>
</evidence>
<sequence>MKHCMWQALSDCVPTAERLTYRHLSTNKAVLDVVIQWSRLTIFLWNAPSPKVISPINTFQLASLEAESWRKANRKHEEVEEDHDDPHTSVAETLPLWIPQNPTCQIDASWIGNDSVSGLWWSPKNQMSIKFFGLRACRGNLSAFHTEMEGLFWKDSCMRDKDPFNPLKMDYSDLEDMTTNPMDLPAFTSEIDAF</sequence>
<dbReference type="AlphaFoldDB" id="A0A8S9Q032"/>
<evidence type="ECO:0000313" key="1">
    <source>
        <dbReference type="EMBL" id="KAF3524032.1"/>
    </source>
</evidence>
<protein>
    <submittedName>
        <fullName evidence="1">Uncharacterized protein</fullName>
    </submittedName>
</protein>
<comment type="caution">
    <text evidence="1">The sequence shown here is derived from an EMBL/GenBank/DDBJ whole genome shotgun (WGS) entry which is preliminary data.</text>
</comment>
<dbReference type="EMBL" id="QGKX02001347">
    <property type="protein sequence ID" value="KAF3524032.1"/>
    <property type="molecule type" value="Genomic_DNA"/>
</dbReference>
<dbReference type="Proteomes" id="UP000712600">
    <property type="component" value="Unassembled WGS sequence"/>
</dbReference>
<organism evidence="1 2">
    <name type="scientific">Brassica cretica</name>
    <name type="common">Mustard</name>
    <dbReference type="NCBI Taxonomy" id="69181"/>
    <lineage>
        <taxon>Eukaryota</taxon>
        <taxon>Viridiplantae</taxon>
        <taxon>Streptophyta</taxon>
        <taxon>Embryophyta</taxon>
        <taxon>Tracheophyta</taxon>
        <taxon>Spermatophyta</taxon>
        <taxon>Magnoliopsida</taxon>
        <taxon>eudicotyledons</taxon>
        <taxon>Gunneridae</taxon>
        <taxon>Pentapetalae</taxon>
        <taxon>rosids</taxon>
        <taxon>malvids</taxon>
        <taxon>Brassicales</taxon>
        <taxon>Brassicaceae</taxon>
        <taxon>Brassiceae</taxon>
        <taxon>Brassica</taxon>
    </lineage>
</organism>
<name>A0A8S9Q032_BRACR</name>
<proteinExistence type="predicted"/>